<dbReference type="KEGG" id="afx:JZ786_13430"/>
<organism evidence="1 2">
    <name type="scientific">Alicyclobacillus mengziensis</name>
    <dbReference type="NCBI Taxonomy" id="2931921"/>
    <lineage>
        <taxon>Bacteria</taxon>
        <taxon>Bacillati</taxon>
        <taxon>Bacillota</taxon>
        <taxon>Bacilli</taxon>
        <taxon>Bacillales</taxon>
        <taxon>Alicyclobacillaceae</taxon>
        <taxon>Alicyclobacillus</taxon>
    </lineage>
</organism>
<reference evidence="1 2" key="1">
    <citation type="submission" date="2021-02" db="EMBL/GenBank/DDBJ databases">
        <title>Alicyclobacillus curvatus sp. nov. and Alicyclobacillus mengziensis sp. nov., two acidophilic bacteria isolated from acid mine drainage.</title>
        <authorList>
            <person name="Huang Y."/>
        </authorList>
    </citation>
    <scope>NUCLEOTIDE SEQUENCE [LARGE SCALE GENOMIC DNA]</scope>
    <source>
        <strain evidence="1 2">S30H14</strain>
    </source>
</reference>
<evidence type="ECO:0000313" key="1">
    <source>
        <dbReference type="EMBL" id="QSO45573.1"/>
    </source>
</evidence>
<dbReference type="AlphaFoldDB" id="A0A9X7Z5W2"/>
<keyword evidence="2" id="KW-1185">Reference proteome</keyword>
<protein>
    <submittedName>
        <fullName evidence="1">Uncharacterized protein</fullName>
    </submittedName>
</protein>
<dbReference type="RefSeq" id="WP_206654942.1">
    <property type="nucleotide sequence ID" value="NZ_CP071182.1"/>
</dbReference>
<name>A0A9X7Z5W2_9BACL</name>
<gene>
    <name evidence="1" type="ORF">JZ786_13430</name>
</gene>
<proteinExistence type="predicted"/>
<evidence type="ECO:0000313" key="2">
    <source>
        <dbReference type="Proteomes" id="UP000663505"/>
    </source>
</evidence>
<dbReference type="Proteomes" id="UP000663505">
    <property type="component" value="Chromosome"/>
</dbReference>
<dbReference type="EMBL" id="CP071182">
    <property type="protein sequence ID" value="QSO45573.1"/>
    <property type="molecule type" value="Genomic_DNA"/>
</dbReference>
<sequence length="75" mass="8734">MERFLLALNAPKSSEVAPLLARQLLKTYWQSEFIALYVTELIPDRNGYRLCLGVEHENEVPSNMPTSNRIRYIRP</sequence>
<accession>A0A9X7Z5W2</accession>